<evidence type="ECO:0000313" key="1">
    <source>
        <dbReference type="EMBL" id="KAK7679206.1"/>
    </source>
</evidence>
<comment type="caution">
    <text evidence="1">The sequence shown here is derived from an EMBL/GenBank/DDBJ whole genome shotgun (WGS) entry which is preliminary data.</text>
</comment>
<proteinExistence type="predicted"/>
<dbReference type="AlphaFoldDB" id="A0AAW0FEV2"/>
<gene>
    <name evidence="1" type="ORF">QCA50_017784</name>
</gene>
<dbReference type="Proteomes" id="UP001385951">
    <property type="component" value="Unassembled WGS sequence"/>
</dbReference>
<sequence>MSCCSGNVRQVNSSGCCLYHRPLAYDSRWVDVGGKRILTELPTASDRRLTPAKIGILAQFSREDFRMSADTHWIPAVGPLRLSPATATITRGTELLASVSWPAMVDGLARLRAKLPQDVARITDGPVYDDVIHLSHQTFVACEGNEEHVCAEETVCGKLPPPSEHDDLYSLFNWPTTTSQGRQALLAMKGRYKPNPLPVFDTTGRLLRPCDYEADLKGALVAMEVLLTHEYNAGTEHCRIVAHVDRIEILRKPLPVVKCTTTCRMPYELNEANAHYGAG</sequence>
<dbReference type="EMBL" id="JASBNA010000062">
    <property type="protein sequence ID" value="KAK7679206.1"/>
    <property type="molecule type" value="Genomic_DNA"/>
</dbReference>
<accession>A0AAW0FEV2</accession>
<protein>
    <submittedName>
        <fullName evidence="1">Uncharacterized protein</fullName>
    </submittedName>
</protein>
<name>A0AAW0FEV2_9APHY</name>
<reference evidence="1 2" key="1">
    <citation type="submission" date="2022-09" db="EMBL/GenBank/DDBJ databases">
        <authorList>
            <person name="Palmer J.M."/>
        </authorList>
    </citation>
    <scope>NUCLEOTIDE SEQUENCE [LARGE SCALE GENOMIC DNA]</scope>
    <source>
        <strain evidence="1 2">DSM 7382</strain>
    </source>
</reference>
<evidence type="ECO:0000313" key="2">
    <source>
        <dbReference type="Proteomes" id="UP001385951"/>
    </source>
</evidence>
<keyword evidence="2" id="KW-1185">Reference proteome</keyword>
<organism evidence="1 2">
    <name type="scientific">Cerrena zonata</name>
    <dbReference type="NCBI Taxonomy" id="2478898"/>
    <lineage>
        <taxon>Eukaryota</taxon>
        <taxon>Fungi</taxon>
        <taxon>Dikarya</taxon>
        <taxon>Basidiomycota</taxon>
        <taxon>Agaricomycotina</taxon>
        <taxon>Agaricomycetes</taxon>
        <taxon>Polyporales</taxon>
        <taxon>Cerrenaceae</taxon>
        <taxon>Cerrena</taxon>
    </lineage>
</organism>